<accession>A0A672Y9V0</accession>
<name>A0A672Y9V0_9TELE</name>
<reference evidence="2" key="2">
    <citation type="submission" date="2025-08" db="UniProtKB">
        <authorList>
            <consortium name="Ensembl"/>
        </authorList>
    </citation>
    <scope>IDENTIFICATION</scope>
</reference>
<dbReference type="Gene3D" id="2.60.40.10">
    <property type="entry name" value="Immunoglobulins"/>
    <property type="match status" value="2"/>
</dbReference>
<dbReference type="SUPFAM" id="SSF49265">
    <property type="entry name" value="Fibronectin type III"/>
    <property type="match status" value="2"/>
</dbReference>
<dbReference type="InterPro" id="IPR013783">
    <property type="entry name" value="Ig-like_fold"/>
</dbReference>
<sequence length="180" mass="20436">SKTPDSICKNVFLQTQYTENVHKKQLAQNVTWKSGNFEMVLTWEPEPSAHYSYTVEFSQVGRDCQKNPHCFCSSKTQCDLSSSLTDLSVCYTADILSKLPLDMASALTEFPHTRPDFKLHVSKDKKKTTLYVSDPLTTELTDLDRGDSYCFQVQAFIHSRRLNFCMNLMASGTMYSGVCN</sequence>
<dbReference type="PANTHER" id="PTHR20859">
    <property type="entry name" value="INTERFERON/INTERLEUKIN RECEPTOR"/>
    <property type="match status" value="1"/>
</dbReference>
<evidence type="ECO:0000313" key="2">
    <source>
        <dbReference type="Ensembl" id="ENSSORP00005000739.1"/>
    </source>
</evidence>
<evidence type="ECO:0000259" key="1">
    <source>
        <dbReference type="Pfam" id="PF01108"/>
    </source>
</evidence>
<protein>
    <recommendedName>
        <fullName evidence="1">Fibronectin type-III domain-containing protein</fullName>
    </recommendedName>
</protein>
<feature type="domain" description="Fibronectin type-III" evidence="1">
    <location>
        <begin position="12"/>
        <end position="99"/>
    </location>
</feature>
<reference evidence="2" key="3">
    <citation type="submission" date="2025-09" db="UniProtKB">
        <authorList>
            <consortium name="Ensembl"/>
        </authorList>
    </citation>
    <scope>IDENTIFICATION</scope>
</reference>
<dbReference type="PANTHER" id="PTHR20859:SF22">
    <property type="entry name" value="TISSUE FACTOR"/>
    <property type="match status" value="1"/>
</dbReference>
<dbReference type="GO" id="GO:0005886">
    <property type="term" value="C:plasma membrane"/>
    <property type="evidence" value="ECO:0007669"/>
    <property type="project" value="TreeGrafter"/>
</dbReference>
<dbReference type="Proteomes" id="UP000472271">
    <property type="component" value="Chromosome 3"/>
</dbReference>
<proteinExistence type="predicted"/>
<dbReference type="GO" id="GO:0004896">
    <property type="term" value="F:cytokine receptor activity"/>
    <property type="evidence" value="ECO:0007669"/>
    <property type="project" value="TreeGrafter"/>
</dbReference>
<dbReference type="InParanoid" id="A0A672Y9V0"/>
<evidence type="ECO:0000313" key="3">
    <source>
        <dbReference type="Proteomes" id="UP000472271"/>
    </source>
</evidence>
<keyword evidence="3" id="KW-1185">Reference proteome</keyword>
<dbReference type="Pfam" id="PF01108">
    <property type="entry name" value="Tissue_fac"/>
    <property type="match status" value="1"/>
</dbReference>
<dbReference type="Ensembl" id="ENSSORT00005000765.1">
    <property type="protein sequence ID" value="ENSSORP00005000739.1"/>
    <property type="gene ID" value="ENSSORG00005000466.1"/>
</dbReference>
<dbReference type="InterPro" id="IPR003961">
    <property type="entry name" value="FN3_dom"/>
</dbReference>
<organism evidence="2 3">
    <name type="scientific">Sphaeramia orbicularis</name>
    <name type="common">orbiculate cardinalfish</name>
    <dbReference type="NCBI Taxonomy" id="375764"/>
    <lineage>
        <taxon>Eukaryota</taxon>
        <taxon>Metazoa</taxon>
        <taxon>Chordata</taxon>
        <taxon>Craniata</taxon>
        <taxon>Vertebrata</taxon>
        <taxon>Euteleostomi</taxon>
        <taxon>Actinopterygii</taxon>
        <taxon>Neopterygii</taxon>
        <taxon>Teleostei</taxon>
        <taxon>Neoteleostei</taxon>
        <taxon>Acanthomorphata</taxon>
        <taxon>Gobiaria</taxon>
        <taxon>Kurtiformes</taxon>
        <taxon>Apogonoidei</taxon>
        <taxon>Apogonidae</taxon>
        <taxon>Apogoninae</taxon>
        <taxon>Sphaeramia</taxon>
    </lineage>
</organism>
<dbReference type="InterPro" id="IPR036116">
    <property type="entry name" value="FN3_sf"/>
</dbReference>
<reference evidence="2" key="1">
    <citation type="submission" date="2019-06" db="EMBL/GenBank/DDBJ databases">
        <authorList>
            <consortium name="Wellcome Sanger Institute Data Sharing"/>
        </authorList>
    </citation>
    <scope>NUCLEOTIDE SEQUENCE [LARGE SCALE GENOMIC DNA]</scope>
</reference>
<dbReference type="AlphaFoldDB" id="A0A672Y9V0"/>
<dbReference type="InterPro" id="IPR050650">
    <property type="entry name" value="Type-II_Cytokine-TF_Rcpt"/>
</dbReference>